<proteinExistence type="predicted"/>
<dbReference type="WBParaSite" id="RSKR_0000935700.1">
    <property type="protein sequence ID" value="RSKR_0000935700.1"/>
    <property type="gene ID" value="RSKR_0000935700"/>
</dbReference>
<evidence type="ECO:0000313" key="2">
    <source>
        <dbReference type="WBParaSite" id="RSKR_0000935700.1"/>
    </source>
</evidence>
<organism evidence="1 2">
    <name type="scientific">Rhabditophanes sp. KR3021</name>
    <dbReference type="NCBI Taxonomy" id="114890"/>
    <lineage>
        <taxon>Eukaryota</taxon>
        <taxon>Metazoa</taxon>
        <taxon>Ecdysozoa</taxon>
        <taxon>Nematoda</taxon>
        <taxon>Chromadorea</taxon>
        <taxon>Rhabditida</taxon>
        <taxon>Tylenchina</taxon>
        <taxon>Panagrolaimomorpha</taxon>
        <taxon>Strongyloidoidea</taxon>
        <taxon>Alloionematidae</taxon>
        <taxon>Rhabditophanes</taxon>
    </lineage>
</organism>
<protein>
    <submittedName>
        <fullName evidence="2">Apple domain-containing protein</fullName>
    </submittedName>
</protein>
<evidence type="ECO:0000313" key="1">
    <source>
        <dbReference type="Proteomes" id="UP000095286"/>
    </source>
</evidence>
<dbReference type="Proteomes" id="UP000095286">
    <property type="component" value="Unplaced"/>
</dbReference>
<accession>A0AC35UAR7</accession>
<sequence>MRWIFNILLLVLLCTTFTETARIHIKKKNVATTAESIAQHKSQITVENKLEATEADDDISELIDQIESNSYNDTALDHIDFATDGNQTQAVQDLCTRVHNNTAFAGVVPYSTKTVKNAFECQRTCVEEFPLCVAVVFYFVHDKKNEHLCYYFDKNSVDDHVQLMAEAPKHKKDIVRALEIVVNCRQFDPVPPPSDQVISSSDKVDRTKRQHTFQEPIKSSGPWTSWSGCTPSGSQVRSQVCEYGRNIQRRGCAARDFAASQQQQAQYDQAAQYQQQQAQRQAQEAAQRAAPTVQYRPAEQRPQPSQAQYPPTPYNHQDYYRANPTQAPIQPSDEERQRAQEYEKRRQQYEEQMRVYNQQQQDNQRAQQAAQRQEQPHSQAPFAHAIERHPAIPSADPCPGDVCVTPRPDPRQLGRTEERRILPTLPTYPSASFPTRPPPPPTPPCFSNACQPAKSSFAGSWSGWSDFSGCSCTCGEGIKQRRRICEGGAFCIGGTDVETERCNMGPCETWSPWCDWSACSSSCGVGEKSRTRFCLQGTNRCEGKDFEAQQCDAGPCPEWSSWTDFSACSTSCGNGFITRTRTCMGGDTCQGRSSEEQYCDNGPCSTWSPWTDFSACSASCGDGVKRRSRTCIGGTDCQGESEESLFCTGPPCANWSEWDQWSLCSVDCGPGRKTRTRVCQLSNGSPSEDCLGNNEEVTLCNERECCSWTEWCDFSTCDKECGGGQRSRSRICQRPGIGFDDTCTCPGQDTEFSQCNEYPCAPQCGWTEWCPWSPCNVLSACESGQSQRSRQCVGEVGCSCEGTSMDRKQCQGLIPCTPPPQYAAPC</sequence>
<name>A0AC35UAR7_9BILA</name>
<reference evidence="2" key="1">
    <citation type="submission" date="2016-11" db="UniProtKB">
        <authorList>
            <consortium name="WormBaseParasite"/>
        </authorList>
    </citation>
    <scope>IDENTIFICATION</scope>
    <source>
        <strain evidence="2">KR3021</strain>
    </source>
</reference>